<evidence type="ECO:0000313" key="2">
    <source>
        <dbReference type="EMBL" id="MBD8065036.1"/>
    </source>
</evidence>
<accession>A0A927FS69</accession>
<feature type="signal peptide" evidence="1">
    <location>
        <begin position="1"/>
        <end position="22"/>
    </location>
</feature>
<sequence>MMLCIASAAGVTALAVSSFSLSWTHSVEHTRWEEHWQVEERALQLVSATVEGSGAGIDLPPDARWVDGGWTYSPHLPPLPSVRLAASGATGGGWRLCTDEVCMDLGQEPGEEATLSAAPNCEGAADRR</sequence>
<dbReference type="InterPro" id="IPR015001">
    <property type="entry name" value="DUF1850"/>
</dbReference>
<dbReference type="Proteomes" id="UP000654108">
    <property type="component" value="Unassembled WGS sequence"/>
</dbReference>
<feature type="chain" id="PRO_5037158219" evidence="1">
    <location>
        <begin position="23"/>
        <end position="128"/>
    </location>
</feature>
<organism evidence="2 3">
    <name type="scientific">Devosia oryzisoli</name>
    <dbReference type="NCBI Taxonomy" id="2774138"/>
    <lineage>
        <taxon>Bacteria</taxon>
        <taxon>Pseudomonadati</taxon>
        <taxon>Pseudomonadota</taxon>
        <taxon>Alphaproteobacteria</taxon>
        <taxon>Hyphomicrobiales</taxon>
        <taxon>Devosiaceae</taxon>
        <taxon>Devosia</taxon>
    </lineage>
</organism>
<proteinExistence type="predicted"/>
<dbReference type="Pfam" id="PF08905">
    <property type="entry name" value="DUF1850"/>
    <property type="match status" value="1"/>
</dbReference>
<evidence type="ECO:0000313" key="3">
    <source>
        <dbReference type="Proteomes" id="UP000654108"/>
    </source>
</evidence>
<dbReference type="EMBL" id="JACYFU010000001">
    <property type="protein sequence ID" value="MBD8065036.1"/>
    <property type="molecule type" value="Genomic_DNA"/>
</dbReference>
<evidence type="ECO:0000256" key="1">
    <source>
        <dbReference type="SAM" id="SignalP"/>
    </source>
</evidence>
<keyword evidence="1" id="KW-0732">Signal</keyword>
<gene>
    <name evidence="2" type="ORF">IC608_06065</name>
</gene>
<reference evidence="2" key="1">
    <citation type="submission" date="2020-09" db="EMBL/GenBank/DDBJ databases">
        <title>Genome seq and assembly of Devosia sp.</title>
        <authorList>
            <person name="Chhetri G."/>
        </authorList>
    </citation>
    <scope>NUCLEOTIDE SEQUENCE</scope>
    <source>
        <strain evidence="2">PTR5</strain>
    </source>
</reference>
<name>A0A927FS69_9HYPH</name>
<protein>
    <submittedName>
        <fullName evidence="2">DUF1850 domain-containing protein</fullName>
    </submittedName>
</protein>
<dbReference type="AlphaFoldDB" id="A0A927FS69"/>
<keyword evidence="3" id="KW-1185">Reference proteome</keyword>
<comment type="caution">
    <text evidence="2">The sequence shown here is derived from an EMBL/GenBank/DDBJ whole genome shotgun (WGS) entry which is preliminary data.</text>
</comment>